<accession>A0A5S9QFB4</accession>
<keyword evidence="1" id="KW-1133">Transmembrane helix</keyword>
<dbReference type="EMBL" id="CACSII010000008">
    <property type="protein sequence ID" value="CAA0100716.1"/>
    <property type="molecule type" value="Genomic_DNA"/>
</dbReference>
<gene>
    <name evidence="2" type="ORF">DPBNPPHM_03831</name>
</gene>
<evidence type="ECO:0008006" key="4">
    <source>
        <dbReference type="Google" id="ProtNLM"/>
    </source>
</evidence>
<feature type="transmembrane region" description="Helical" evidence="1">
    <location>
        <begin position="255"/>
        <end position="277"/>
    </location>
</feature>
<feature type="transmembrane region" description="Helical" evidence="1">
    <location>
        <begin position="224"/>
        <end position="243"/>
    </location>
</feature>
<feature type="transmembrane region" description="Helical" evidence="1">
    <location>
        <begin position="16"/>
        <end position="43"/>
    </location>
</feature>
<keyword evidence="1" id="KW-0472">Membrane</keyword>
<organism evidence="2 3">
    <name type="scientific">BD1-7 clade bacterium</name>
    <dbReference type="NCBI Taxonomy" id="2029982"/>
    <lineage>
        <taxon>Bacteria</taxon>
        <taxon>Pseudomonadati</taxon>
        <taxon>Pseudomonadota</taxon>
        <taxon>Gammaproteobacteria</taxon>
        <taxon>Cellvibrionales</taxon>
        <taxon>Spongiibacteraceae</taxon>
        <taxon>BD1-7 clade</taxon>
    </lineage>
</organism>
<protein>
    <recommendedName>
        <fullName evidence="4">DUF2232 domain-containing protein</fullName>
    </recommendedName>
</protein>
<feature type="transmembrane region" description="Helical" evidence="1">
    <location>
        <begin position="55"/>
        <end position="74"/>
    </location>
</feature>
<reference evidence="2 3" key="1">
    <citation type="submission" date="2019-11" db="EMBL/GenBank/DDBJ databases">
        <authorList>
            <person name="Holert J."/>
        </authorList>
    </citation>
    <scope>NUCLEOTIDE SEQUENCE [LARGE SCALE GENOMIC DNA]</scope>
    <source>
        <strain evidence="2">BC5_2</strain>
    </source>
</reference>
<evidence type="ECO:0000313" key="3">
    <source>
        <dbReference type="Proteomes" id="UP000434580"/>
    </source>
</evidence>
<evidence type="ECO:0000313" key="2">
    <source>
        <dbReference type="EMBL" id="CAA0100716.1"/>
    </source>
</evidence>
<name>A0A5S9QFB4_9GAMM</name>
<dbReference type="Proteomes" id="UP000434580">
    <property type="component" value="Unassembled WGS sequence"/>
</dbReference>
<dbReference type="AlphaFoldDB" id="A0A5S9QFB4"/>
<sequence length="290" mass="32322">MLPFAQWIMRGRNQALAFVLIAIATSTIFWPGSILAAAAVTLVGLRLGEKQGTQLWFWGLLPTIAVAAYSDSYVPLLIITSSWITSLILRRTTSWSYSLVSLTICSLVAAVALELLATSSLQSYVDVYARFMQEAQQQMADAPELKALLPDSIETPFVAGLLATFTLIGSFFAVILGRSWQAKLYNPGGFQREFHALKLSRVESIGFLLLAGVLMNLGEQYLTWIWIAFFPFLIAGVALFHAFALEKKIAIPWYVLFYIVLTLWDPLKMILVLVGIIDSIADFRSRTRRT</sequence>
<feature type="transmembrane region" description="Helical" evidence="1">
    <location>
        <begin position="95"/>
        <end position="117"/>
    </location>
</feature>
<keyword evidence="1" id="KW-0812">Transmembrane</keyword>
<proteinExistence type="predicted"/>
<dbReference type="OrthoDB" id="5659946at2"/>
<feature type="transmembrane region" description="Helical" evidence="1">
    <location>
        <begin position="157"/>
        <end position="178"/>
    </location>
</feature>
<evidence type="ECO:0000256" key="1">
    <source>
        <dbReference type="SAM" id="Phobius"/>
    </source>
</evidence>